<sequence>MAAWRDTSWLTTISRRHVPMPVTELPRTTELPTGIFAGSGCPTLVAARPSQAWSPRARRSPQPAAPRDKQVNPSTEPSSMLPTTEARHSRS</sequence>
<dbReference type="KEGG" id="mtc:MT0717.1"/>
<evidence type="ECO:0000313" key="3">
    <source>
        <dbReference type="Proteomes" id="UP000001020"/>
    </source>
</evidence>
<accession>Q8VKG3</accession>
<dbReference type="HOGENOM" id="CLU_2423823_0_0_11"/>
<feature type="region of interest" description="Disordered" evidence="1">
    <location>
        <begin position="47"/>
        <end position="91"/>
    </location>
</feature>
<evidence type="ECO:0000313" key="2">
    <source>
        <dbReference type="EMBL" id="AAK44944.1"/>
    </source>
</evidence>
<dbReference type="Proteomes" id="UP000001020">
    <property type="component" value="Chromosome"/>
</dbReference>
<proteinExistence type="predicted"/>
<gene>
    <name evidence="2" type="ordered locus">MT0717.1</name>
</gene>
<evidence type="ECO:0000256" key="1">
    <source>
        <dbReference type="SAM" id="MobiDB-lite"/>
    </source>
</evidence>
<feature type="compositionally biased region" description="Polar residues" evidence="1">
    <location>
        <begin position="71"/>
        <end position="82"/>
    </location>
</feature>
<dbReference type="AlphaFoldDB" id="Q8VKG3"/>
<organism evidence="2 3">
    <name type="scientific">Mycobacterium tuberculosis (strain CDC 1551 / Oshkosh)</name>
    <dbReference type="NCBI Taxonomy" id="83331"/>
    <lineage>
        <taxon>Bacteria</taxon>
        <taxon>Bacillati</taxon>
        <taxon>Actinomycetota</taxon>
        <taxon>Actinomycetes</taxon>
        <taxon>Mycobacteriales</taxon>
        <taxon>Mycobacteriaceae</taxon>
        <taxon>Mycobacterium</taxon>
        <taxon>Mycobacterium tuberculosis complex</taxon>
    </lineage>
</organism>
<reference evidence="2 3" key="1">
    <citation type="journal article" date="2002" name="J. Bacteriol.">
        <title>Whole-genome comparison of Mycobacterium tuberculosis clinical and laboratory strains.</title>
        <authorList>
            <person name="Fleischmann R.D."/>
            <person name="Alland D."/>
            <person name="Eisen J.A."/>
            <person name="Carpenter L."/>
            <person name="White O."/>
            <person name="Peterson J."/>
            <person name="DeBoy R."/>
            <person name="Dodson R."/>
            <person name="Gwinn M."/>
            <person name="Haft D."/>
            <person name="Hickey E."/>
            <person name="Kolonay J.F."/>
            <person name="Nelson W.C."/>
            <person name="Umayam L.A."/>
            <person name="Ermolaeva M."/>
            <person name="Salzberg S.L."/>
            <person name="Delcher A."/>
            <person name="Utterback T."/>
            <person name="Weidman J."/>
            <person name="Khouri H."/>
            <person name="Gill J."/>
            <person name="Mikula A."/>
            <person name="Bishai W."/>
            <person name="Jacobs Jr W.R.Jr."/>
            <person name="Venter J.C."/>
            <person name="Fraser C.M."/>
        </authorList>
    </citation>
    <scope>NUCLEOTIDE SEQUENCE [LARGE SCALE GENOMIC DNA]</scope>
    <source>
        <strain evidence="3">CDC 1551 / Oshkosh</strain>
    </source>
</reference>
<dbReference type="EMBL" id="AE000516">
    <property type="protein sequence ID" value="AAK44944.1"/>
    <property type="molecule type" value="Genomic_DNA"/>
</dbReference>
<name>Q8VKG3_MYCTO</name>
<keyword evidence="3" id="KW-1185">Reference proteome</keyword>
<protein>
    <submittedName>
        <fullName evidence="2">Uncharacterized protein</fullName>
    </submittedName>
</protein>